<evidence type="ECO:0000256" key="20">
    <source>
        <dbReference type="PIRSR" id="PIRSR602117-3"/>
    </source>
</evidence>
<evidence type="ECO:0000256" key="10">
    <source>
        <dbReference type="ARBA" id="ARBA00022833"/>
    </source>
</evidence>
<dbReference type="OrthoDB" id="5915660at2759"/>
<dbReference type="InterPro" id="IPR002117">
    <property type="entry name" value="p53_tumour_suppressor"/>
</dbReference>
<evidence type="ECO:0000256" key="14">
    <source>
        <dbReference type="ARBA" id="ARBA00023163"/>
    </source>
</evidence>
<comment type="subcellular location">
    <subcellularLocation>
        <location evidence="2">Cytoplasm</location>
    </subcellularLocation>
    <subcellularLocation>
        <location evidence="1">Nucleus</location>
    </subcellularLocation>
</comment>
<keyword evidence="24" id="KW-1185">Reference proteome</keyword>
<evidence type="ECO:0000259" key="22">
    <source>
        <dbReference type="Pfam" id="PF00870"/>
    </source>
</evidence>
<dbReference type="Pfam" id="PF07710">
    <property type="entry name" value="P53_tetramer"/>
    <property type="match status" value="1"/>
</dbReference>
<protein>
    <recommendedName>
        <fullName evidence="5">Cellular tumor antigen p53</fullName>
    </recommendedName>
    <alternativeName>
        <fullName evidence="17">Tumor suppressor p53</fullName>
    </alternativeName>
</protein>
<comment type="cofactor">
    <cofactor evidence="19">
        <name>Zn(2+)</name>
        <dbReference type="ChEBI" id="CHEBI:29105"/>
    </cofactor>
    <text evidence="19">Binds 1 zinc ion per subunit.</text>
</comment>
<dbReference type="GO" id="GO:0046872">
    <property type="term" value="F:metal ion binding"/>
    <property type="evidence" value="ECO:0007669"/>
    <property type="project" value="UniProtKB-KW"/>
</dbReference>
<dbReference type="GO" id="GO:0005634">
    <property type="term" value="C:nucleus"/>
    <property type="evidence" value="ECO:0007669"/>
    <property type="project" value="UniProtKB-SubCell"/>
</dbReference>
<dbReference type="Gene3D" id="2.60.40.720">
    <property type="match status" value="1"/>
</dbReference>
<evidence type="ECO:0000256" key="18">
    <source>
        <dbReference type="ARBA" id="ARBA00045328"/>
    </source>
</evidence>
<accession>A0A9W2XA19</accession>
<organism evidence="24 25">
    <name type="scientific">Betta splendens</name>
    <name type="common">Siamese fighting fish</name>
    <dbReference type="NCBI Taxonomy" id="158456"/>
    <lineage>
        <taxon>Eukaryota</taxon>
        <taxon>Metazoa</taxon>
        <taxon>Chordata</taxon>
        <taxon>Craniata</taxon>
        <taxon>Vertebrata</taxon>
        <taxon>Euteleostomi</taxon>
        <taxon>Actinopterygii</taxon>
        <taxon>Neopterygii</taxon>
        <taxon>Teleostei</taxon>
        <taxon>Neoteleostei</taxon>
        <taxon>Acanthomorphata</taxon>
        <taxon>Anabantaria</taxon>
        <taxon>Anabantiformes</taxon>
        <taxon>Anabantoidei</taxon>
        <taxon>Osphronemidae</taxon>
        <taxon>Betta</taxon>
    </lineage>
</organism>
<keyword evidence="15" id="KW-0539">Nucleus</keyword>
<dbReference type="SUPFAM" id="SSF47719">
    <property type="entry name" value="p53 tetramerization domain"/>
    <property type="match status" value="1"/>
</dbReference>
<proteinExistence type="inferred from homology"/>
<evidence type="ECO:0000256" key="13">
    <source>
        <dbReference type="ARBA" id="ARBA00023159"/>
    </source>
</evidence>
<dbReference type="PRINTS" id="PR00386">
    <property type="entry name" value="P53SUPPRESSR"/>
</dbReference>
<dbReference type="GO" id="GO:0000978">
    <property type="term" value="F:RNA polymerase II cis-regulatory region sequence-specific DNA binding"/>
    <property type="evidence" value="ECO:0007669"/>
    <property type="project" value="TreeGrafter"/>
</dbReference>
<comment type="similarity">
    <text evidence="3">Belongs to the p53 family.</text>
</comment>
<dbReference type="InterPro" id="IPR011615">
    <property type="entry name" value="p53_DNA-bd"/>
</dbReference>
<evidence type="ECO:0000256" key="11">
    <source>
        <dbReference type="ARBA" id="ARBA00023015"/>
    </source>
</evidence>
<dbReference type="PANTHER" id="PTHR11447:SF6">
    <property type="entry name" value="CELLULAR TUMOR ANTIGEN P53"/>
    <property type="match status" value="1"/>
</dbReference>
<evidence type="ECO:0000256" key="15">
    <source>
        <dbReference type="ARBA" id="ARBA00023242"/>
    </source>
</evidence>
<dbReference type="RefSeq" id="XP_055358533.1">
    <property type="nucleotide sequence ID" value="XM_055502558.1"/>
</dbReference>
<evidence type="ECO:0000256" key="4">
    <source>
        <dbReference type="ARBA" id="ARBA00011393"/>
    </source>
</evidence>
<comment type="subunit">
    <text evidence="4">Binds DNA as a homotetramer.</text>
</comment>
<feature type="domain" description="p53 tetramerisation" evidence="23">
    <location>
        <begin position="79"/>
        <end position="117"/>
    </location>
</feature>
<comment type="function">
    <text evidence="18">Multifunctional transcription factor that induces cell cycle arrest, DNA repair or apoptosis upon binding to its target DNA sequence. Acts as a tumor suppressor in many tumor types; induces growth arrest or apoptosis depending on the physiological circumstances and cell type. Negatively regulates cell division by controlling expression of a set of genes required for this process. One of the activated genes is an inhibitor of cyclin-dependent kinases. Apoptosis induction seems to be mediated either by stimulation of BAX and FAS antigen expression, or by repression of Bcl-2 expression.</text>
</comment>
<feature type="domain" description="p53 DNA-binding" evidence="22">
    <location>
        <begin position="1"/>
        <end position="52"/>
    </location>
</feature>
<evidence type="ECO:0000256" key="6">
    <source>
        <dbReference type="ARBA" id="ARBA00022490"/>
    </source>
</evidence>
<keyword evidence="7" id="KW-0597">Phosphoprotein</keyword>
<keyword evidence="11" id="KW-0805">Transcription regulation</keyword>
<dbReference type="InterPro" id="IPR010991">
    <property type="entry name" value="p53_tetrameristn"/>
</dbReference>
<evidence type="ECO:0000256" key="1">
    <source>
        <dbReference type="ARBA" id="ARBA00004123"/>
    </source>
</evidence>
<dbReference type="Pfam" id="PF00870">
    <property type="entry name" value="P53"/>
    <property type="match status" value="1"/>
</dbReference>
<evidence type="ECO:0000256" key="19">
    <source>
        <dbReference type="PIRSR" id="PIRSR602117-1"/>
    </source>
</evidence>
<evidence type="ECO:0000256" key="7">
    <source>
        <dbReference type="ARBA" id="ARBA00022553"/>
    </source>
</evidence>
<keyword evidence="6" id="KW-0963">Cytoplasm</keyword>
<feature type="region of interest" description="Disordered" evidence="21">
    <location>
        <begin position="50"/>
        <end position="85"/>
    </location>
</feature>
<dbReference type="GO" id="GO:0000981">
    <property type="term" value="F:DNA-binding transcription factor activity, RNA polymerase II-specific"/>
    <property type="evidence" value="ECO:0007669"/>
    <property type="project" value="TreeGrafter"/>
</dbReference>
<dbReference type="InterPro" id="IPR012346">
    <property type="entry name" value="p53/RUNT-type_TF_DNA-bd_sf"/>
</dbReference>
<keyword evidence="13" id="KW-0010">Activator</keyword>
<dbReference type="GO" id="GO:0051262">
    <property type="term" value="P:protein tetramerization"/>
    <property type="evidence" value="ECO:0007669"/>
    <property type="project" value="InterPro"/>
</dbReference>
<evidence type="ECO:0000259" key="23">
    <source>
        <dbReference type="Pfam" id="PF07710"/>
    </source>
</evidence>
<feature type="cross-link" description="Glycyl lysine isopeptide (Lys-Gly) (interchain with G-Cter in ubiquitin)" evidence="20">
    <location>
        <position position="55"/>
    </location>
</feature>
<feature type="binding site" evidence="19">
    <location>
        <position position="6"/>
    </location>
    <ligand>
        <name>Zn(2+)</name>
        <dbReference type="ChEBI" id="CHEBI:29105"/>
    </ligand>
</feature>
<feature type="region of interest" description="Disordered" evidence="21">
    <location>
        <begin position="194"/>
        <end position="224"/>
    </location>
</feature>
<dbReference type="GO" id="GO:0006915">
    <property type="term" value="P:apoptotic process"/>
    <property type="evidence" value="ECO:0007669"/>
    <property type="project" value="UniProtKB-KW"/>
</dbReference>
<dbReference type="PANTHER" id="PTHR11447">
    <property type="entry name" value="CELLULAR TUMOR ANTIGEN P53"/>
    <property type="match status" value="1"/>
</dbReference>
<dbReference type="Gene3D" id="4.10.170.10">
    <property type="entry name" value="p53-like tetramerisation domain"/>
    <property type="match status" value="1"/>
</dbReference>
<evidence type="ECO:0000256" key="12">
    <source>
        <dbReference type="ARBA" id="ARBA00023125"/>
    </source>
</evidence>
<evidence type="ECO:0000256" key="16">
    <source>
        <dbReference type="ARBA" id="ARBA00023306"/>
    </source>
</evidence>
<keyword evidence="16" id="KW-0131">Cell cycle</keyword>
<evidence type="ECO:0000256" key="9">
    <source>
        <dbReference type="ARBA" id="ARBA00022723"/>
    </source>
</evidence>
<evidence type="ECO:0000256" key="5">
    <source>
        <dbReference type="ARBA" id="ARBA00017135"/>
    </source>
</evidence>
<keyword evidence="8" id="KW-0053">Apoptosis</keyword>
<evidence type="ECO:0000313" key="24">
    <source>
        <dbReference type="Proteomes" id="UP000515150"/>
    </source>
</evidence>
<keyword evidence="10 19" id="KW-0862">Zinc</keyword>
<dbReference type="Proteomes" id="UP000515150">
    <property type="component" value="Chromosome 15"/>
</dbReference>
<keyword evidence="9 19" id="KW-0479">Metal-binding</keyword>
<feature type="binding site" evidence="19">
    <location>
        <position position="2"/>
    </location>
    <ligand>
        <name>Zn(2+)</name>
        <dbReference type="ChEBI" id="CHEBI:29105"/>
    </ligand>
</feature>
<evidence type="ECO:0000256" key="3">
    <source>
        <dbReference type="ARBA" id="ARBA00006167"/>
    </source>
</evidence>
<keyword evidence="14" id="KW-0804">Transcription</keyword>
<reference evidence="25" key="1">
    <citation type="submission" date="2025-08" db="UniProtKB">
        <authorList>
            <consortium name="RefSeq"/>
        </authorList>
    </citation>
    <scope>IDENTIFICATION</scope>
</reference>
<evidence type="ECO:0000256" key="2">
    <source>
        <dbReference type="ARBA" id="ARBA00004496"/>
    </source>
</evidence>
<dbReference type="AlphaFoldDB" id="A0A9W2XA19"/>
<gene>
    <name evidence="25" type="primary">LOC129603041</name>
</gene>
<evidence type="ECO:0000313" key="25">
    <source>
        <dbReference type="RefSeq" id="XP_055358533.1"/>
    </source>
</evidence>
<dbReference type="InterPro" id="IPR036674">
    <property type="entry name" value="p53_tetramer_sf"/>
</dbReference>
<evidence type="ECO:0000256" key="8">
    <source>
        <dbReference type="ARBA" id="ARBA00022703"/>
    </source>
</evidence>
<dbReference type="InterPro" id="IPR008967">
    <property type="entry name" value="p53-like_TF_DNA-bd_sf"/>
</dbReference>
<dbReference type="PROSITE" id="PS00348">
    <property type="entry name" value="P53"/>
    <property type="match status" value="1"/>
</dbReference>
<evidence type="ECO:0000256" key="17">
    <source>
        <dbReference type="ARBA" id="ARBA00031653"/>
    </source>
</evidence>
<dbReference type="GO" id="GO:0005737">
    <property type="term" value="C:cytoplasm"/>
    <property type="evidence" value="ECO:0007669"/>
    <property type="project" value="UniProtKB-SubCell"/>
</dbReference>
<dbReference type="GeneID" id="129603041"/>
<name>A0A9W2XA19_BETSP</name>
<dbReference type="KEGG" id="bspl:129603041"/>
<evidence type="ECO:0000256" key="21">
    <source>
        <dbReference type="SAM" id="MobiDB-lite"/>
    </source>
</evidence>
<sequence>MCNSSCMGGMNRRPILTILTLETSDGQLLGRRCFEVRVCACPGRDRKTEEANSAKLQTGAKQVKKRKSAPATDPDMCKRKSGSSTDEEEVLMLPVKGRERYNMLKKINDALELAEKELKTKPGLLRNCCRPVESASCKKQNEATATSCNLPSFNRHVRVMFSVASWPTSLSRRLHDHRVQMNCATPAPCTSPSLVLPGSGATPAHGTSPSLVLPGSGATPAHGTSPSLVLPGSGATPAPCTSPSGVLPGSGATPFFLFFIFFPSPFLPFTSTRATGPLMMNMMMMTNMMMMMMMMQADSCVQGLTILNEK</sequence>
<dbReference type="InterPro" id="IPR057064">
    <property type="entry name" value="P53_central_site"/>
</dbReference>
<keyword evidence="12" id="KW-0238">DNA-binding</keyword>
<dbReference type="SUPFAM" id="SSF49417">
    <property type="entry name" value="p53-like transcription factors"/>
    <property type="match status" value="1"/>
</dbReference>